<feature type="domain" description="Neuraminidase-like" evidence="2">
    <location>
        <begin position="174"/>
        <end position="274"/>
    </location>
</feature>
<proteinExistence type="predicted"/>
<evidence type="ECO:0000259" key="3">
    <source>
        <dbReference type="Pfam" id="PF20220"/>
    </source>
</evidence>
<organism evidence="4 5">
    <name type="scientific">Yersinia enterocolitica</name>
    <dbReference type="NCBI Taxonomy" id="630"/>
    <lineage>
        <taxon>Bacteria</taxon>
        <taxon>Pseudomonadati</taxon>
        <taxon>Pseudomonadota</taxon>
        <taxon>Gammaproteobacteria</taxon>
        <taxon>Enterobacterales</taxon>
        <taxon>Yersiniaceae</taxon>
        <taxon>Yersinia</taxon>
    </lineage>
</organism>
<sequence length="1176" mass="132679">MSNAIVLQKVKESRRDALVNYAISEKTFGNGIESADELYQHLLLDTKIGAEVNTSPVAEAISSLQLYIERCIEGAEPEPHTGNVAKHFSTDKFLHNWNLYNKRYSRWAGKEKLKYYAADYIDPTLRYNKTELFTAFEQNINQGKLTENAVKKAIQKYLSSFEKLARLETIGYINVAENKTQFFLGRSQEVPCQYYWRSCSRAEANDKNNLIWSEWVKINNDIFSEVGKEPLYLHWHENRLNIVWLNTKITHDKKNDEVKEKYFHCAYKDSDNSWVNAAKIKRSNKDMEIEKYRSNVLVFVEKELYEINTNINVPVKGVILCNPSRTLDHIDITVAKEFNLPSGLDFFYSIKEIAIESKTDEHSSTEKQLLDGKLNSTISQNTQKIKNYYISCKVEENKINKEKILSNMPEGMKSPDPLPLINYATINVDYLLDYGVQDKNVGLESFNQSYGIYLWELFFHIPLLASARFLAEQRYDEAERWLKFIFNSAGYRNGSGELQKVGDQPRYWNSLPLQQDNDWDSNTALATNDPDVIAMKDPMQYKLAVFMRTLDVLISRGDQAYRQLERDTLVDAKMYYVQASQLLGPRPVTQLTHNWKNQSLKETAQAIDGNFLPPYNEVLLSYWDKLAIRLHNLRHNLSLDGQPLHLPLFATPVDPQELQRQHAAGNGISGALNPVAAATSLYRFPLLLERAKGAVGSVMQLGNALQNALEKQDNEAMVLLLQQQQQRVLQQTRDIQNANIGILKSSRKAVTEMAASAEARLDHYKQLIKNGISADEQEALILRIAAQSLGLSATIPLTIAGALDMAPNVFGMADGGSRWGAVAQAAAWGIQIAAGDLEQGAGIHEVKANYLRRTEEWQLQQTLAEKDVVQIKEQLTGLDLQISMAEKQRDLAEMEQSHAMAVYQMQSTRFSGKELYNWMVGRLSGLYYQLFDAAQPLCMMAKSALARDIDASKTDHLFINSGWSDLYQGLLAGEDLMLNLQKLENIWLKEDARALEVERTISLAQVYEKSAKFNLSDKVSGYLNGTGSDTEEAKDGNGVSIHEGILSASVSIKTLALDNDYPAAMQLGQKRRIKQISVSLPALLGPYQDVQATLSYDGQNTGLANGCTAIAISRGMNDSGQFQLDFNDGKYLPFEGIDINDGGALVLRFPNANDQQKALLQSLSDIILHIRYTIRS</sequence>
<evidence type="ECO:0000259" key="2">
    <source>
        <dbReference type="Pfam" id="PF18413"/>
    </source>
</evidence>
<dbReference type="Proteomes" id="UP000048841">
    <property type="component" value="Unassembled WGS sequence"/>
</dbReference>
<reference evidence="4 5" key="1">
    <citation type="submission" date="2015-03" db="EMBL/GenBank/DDBJ databases">
        <authorList>
            <person name="Murphy D."/>
        </authorList>
    </citation>
    <scope>NUCLEOTIDE SEQUENCE [LARGE SCALE GENOMIC DNA]</scope>
    <source>
        <strain evidence="4 5">IP26249</strain>
    </source>
</reference>
<name>A0A0H5GLM4_YEREN</name>
<dbReference type="InterPro" id="IPR041079">
    <property type="entry name" value="Neuraminidase-like"/>
</dbReference>
<feature type="domain" description="Tc toxin complex TcA C-terminal TcB-binding" evidence="1">
    <location>
        <begin position="874"/>
        <end position="1008"/>
    </location>
</feature>
<dbReference type="Pfam" id="PF18276">
    <property type="entry name" value="TcA_TcB_BD"/>
    <property type="match status" value="3"/>
</dbReference>
<dbReference type="EMBL" id="CGBR01000008">
    <property type="protein sequence ID" value="CFQ60138.1"/>
    <property type="molecule type" value="Genomic_DNA"/>
</dbReference>
<evidence type="ECO:0000259" key="1">
    <source>
        <dbReference type="Pfam" id="PF18276"/>
    </source>
</evidence>
<dbReference type="AlphaFoldDB" id="A0A0H5GLM4"/>
<gene>
    <name evidence="4" type="ORF">ERS137941_01599</name>
</gene>
<evidence type="ECO:0000313" key="4">
    <source>
        <dbReference type="EMBL" id="CFQ60138.1"/>
    </source>
</evidence>
<feature type="domain" description="Tc toxin complex TcA C-terminal TcB-binding" evidence="1">
    <location>
        <begin position="1106"/>
        <end position="1173"/>
    </location>
</feature>
<dbReference type="Pfam" id="PF18413">
    <property type="entry name" value="Neuraminidase"/>
    <property type="match status" value="1"/>
</dbReference>
<protein>
    <submittedName>
        <fullName evidence="4">Putative insecticidal toxin complex protein</fullName>
    </submittedName>
</protein>
<dbReference type="RefSeq" id="WP_023160369.1">
    <property type="nucleotide sequence ID" value="NZ_CGBR01000008.1"/>
</dbReference>
<evidence type="ECO:0000313" key="5">
    <source>
        <dbReference type="Proteomes" id="UP000048841"/>
    </source>
</evidence>
<accession>A0A0H5GLM4</accession>
<feature type="domain" description="Tc toxin complex TcA C-terminal TcB-binding" evidence="1">
    <location>
        <begin position="1048"/>
        <end position="1097"/>
    </location>
</feature>
<feature type="domain" description="ABC toxin N-terminal" evidence="3">
    <location>
        <begin position="9"/>
        <end position="137"/>
    </location>
</feature>
<dbReference type="InterPro" id="IPR040840">
    <property type="entry name" value="TcA_TcB_BD"/>
</dbReference>
<dbReference type="InterPro" id="IPR046839">
    <property type="entry name" value="ABC_toxin_N"/>
</dbReference>
<dbReference type="Pfam" id="PF20220">
    <property type="entry name" value="ABC_toxin_N"/>
    <property type="match status" value="1"/>
</dbReference>